<dbReference type="InterPro" id="IPR000182">
    <property type="entry name" value="GNAT_dom"/>
</dbReference>
<dbReference type="eggNOG" id="COG0456">
    <property type="taxonomic scope" value="Bacteria"/>
</dbReference>
<dbReference type="Proteomes" id="UP000016721">
    <property type="component" value="Unassembled WGS sequence"/>
</dbReference>
<comment type="caution">
    <text evidence="2">The sequence shown here is derived from an EMBL/GenBank/DDBJ whole genome shotgun (WGS) entry which is preliminary data.</text>
</comment>
<keyword evidence="3" id="KW-1185">Reference proteome</keyword>
<reference evidence="2 3" key="1">
    <citation type="journal article" date="2013" name="Genome Announc.">
        <title>Draft Genome Sequence of the Hydrogen- and Ethanol-Producing Bacterium Clostridium intestinale Strain URNW.</title>
        <authorList>
            <person name="Lal S."/>
            <person name="Ramachandran U."/>
            <person name="Zhang X."/>
            <person name="Sparling R."/>
            <person name="Levin D.B."/>
        </authorList>
    </citation>
    <scope>NUCLEOTIDE SEQUENCE [LARGE SCALE GENOMIC DNA]</scope>
    <source>
        <strain evidence="2 3">URNW</strain>
    </source>
</reference>
<dbReference type="CDD" id="cd04301">
    <property type="entry name" value="NAT_SF"/>
    <property type="match status" value="1"/>
</dbReference>
<protein>
    <submittedName>
        <fullName evidence="2">N-acetyltransferase GCN5</fullName>
    </submittedName>
</protein>
<dbReference type="AlphaFoldDB" id="U2PWL3"/>
<evidence type="ECO:0000259" key="1">
    <source>
        <dbReference type="PROSITE" id="PS51186"/>
    </source>
</evidence>
<feature type="domain" description="N-acetyltransferase" evidence="1">
    <location>
        <begin position="1"/>
        <end position="164"/>
    </location>
</feature>
<dbReference type="PROSITE" id="PS51186">
    <property type="entry name" value="GNAT"/>
    <property type="match status" value="1"/>
</dbReference>
<dbReference type="InterPro" id="IPR016181">
    <property type="entry name" value="Acyl_CoA_acyltransferase"/>
</dbReference>
<dbReference type="OrthoDB" id="948250at2"/>
<dbReference type="RefSeq" id="WP_021802503.1">
    <property type="nucleotide sequence ID" value="NZ_KI273145.1"/>
</dbReference>
<dbReference type="Pfam" id="PF00583">
    <property type="entry name" value="Acetyltransf_1"/>
    <property type="match status" value="1"/>
</dbReference>
<organism evidence="2 3">
    <name type="scientific">Clostridium intestinale URNW</name>
    <dbReference type="NCBI Taxonomy" id="1294142"/>
    <lineage>
        <taxon>Bacteria</taxon>
        <taxon>Bacillati</taxon>
        <taxon>Bacillota</taxon>
        <taxon>Clostridia</taxon>
        <taxon>Eubacteriales</taxon>
        <taxon>Clostridiaceae</taxon>
        <taxon>Clostridium</taxon>
    </lineage>
</organism>
<dbReference type="SUPFAM" id="SSF55729">
    <property type="entry name" value="Acyl-CoA N-acyltransferases (Nat)"/>
    <property type="match status" value="1"/>
</dbReference>
<dbReference type="PANTHER" id="PTHR43415">
    <property type="entry name" value="SPERMIDINE N(1)-ACETYLTRANSFERASE"/>
    <property type="match status" value="1"/>
</dbReference>
<dbReference type="Gene3D" id="3.40.630.30">
    <property type="match status" value="1"/>
</dbReference>
<name>U2PWL3_9CLOT</name>
<proteinExistence type="predicted"/>
<accession>U2PWL3</accession>
<dbReference type="PANTHER" id="PTHR43415:SF3">
    <property type="entry name" value="GNAT-FAMILY ACETYLTRANSFERASE"/>
    <property type="match status" value="1"/>
</dbReference>
<gene>
    <name evidence="2" type="ORF">CINTURNW_2515</name>
</gene>
<dbReference type="STRING" id="1294142.CINTURNW_2515"/>
<dbReference type="HOGENOM" id="CLU_013985_19_1_9"/>
<sequence>MIIREIRGADGEAFWEMQSNLDKETKYMLFEPDERPKNLNLINNLIQNSLEGKNLLLVAEYGGEIVGFISAQRGTLNRVKHTAYIVAGIRKEFQGKGIGKEFFKRLDLWSKDKGITRIELTVMCPNTVAKNLYEKNGFVVEGVKKNSMIVDGEYVDEFYMAKLL</sequence>
<dbReference type="PATRIC" id="fig|1294142.3.peg.2600"/>
<keyword evidence="2" id="KW-0808">Transferase</keyword>
<dbReference type="EMBL" id="APJA01000012">
    <property type="protein sequence ID" value="ERK30855.1"/>
    <property type="molecule type" value="Genomic_DNA"/>
</dbReference>
<dbReference type="GO" id="GO:0016747">
    <property type="term" value="F:acyltransferase activity, transferring groups other than amino-acyl groups"/>
    <property type="evidence" value="ECO:0007669"/>
    <property type="project" value="InterPro"/>
</dbReference>
<evidence type="ECO:0000313" key="3">
    <source>
        <dbReference type="Proteomes" id="UP000016721"/>
    </source>
</evidence>
<evidence type="ECO:0000313" key="2">
    <source>
        <dbReference type="EMBL" id="ERK30855.1"/>
    </source>
</evidence>